<accession>A0A0E0QX61</accession>
<dbReference type="Gramene" id="ORUFI10G04990.1">
    <property type="protein sequence ID" value="ORUFI10G04990.1"/>
    <property type="gene ID" value="ORUFI10G04990"/>
</dbReference>
<dbReference type="EnsemblPlants" id="ORUFI10G04990.1">
    <property type="protein sequence ID" value="ORUFI10G04990.1"/>
    <property type="gene ID" value="ORUFI10G04990"/>
</dbReference>
<sequence length="79" mass="9311">MWLWPAKVFGWRIEVQLAGEGEQGDGWRRRLWPAKVLSRRSWLSRWPEKLLAGGVLVVMVDGRWYCRLERSSLGWSVGR</sequence>
<reference evidence="1" key="2">
    <citation type="submission" date="2015-06" db="UniProtKB">
        <authorList>
            <consortium name="EnsemblPlants"/>
        </authorList>
    </citation>
    <scope>IDENTIFICATION</scope>
</reference>
<reference evidence="2" key="1">
    <citation type="submission" date="2013-06" db="EMBL/GenBank/DDBJ databases">
        <authorList>
            <person name="Zhao Q."/>
        </authorList>
    </citation>
    <scope>NUCLEOTIDE SEQUENCE</scope>
    <source>
        <strain evidence="2">cv. W1943</strain>
    </source>
</reference>
<dbReference type="AlphaFoldDB" id="A0A0E0QX61"/>
<organism evidence="1 2">
    <name type="scientific">Oryza rufipogon</name>
    <name type="common">Brownbeard rice</name>
    <name type="synonym">Asian wild rice</name>
    <dbReference type="NCBI Taxonomy" id="4529"/>
    <lineage>
        <taxon>Eukaryota</taxon>
        <taxon>Viridiplantae</taxon>
        <taxon>Streptophyta</taxon>
        <taxon>Embryophyta</taxon>
        <taxon>Tracheophyta</taxon>
        <taxon>Spermatophyta</taxon>
        <taxon>Magnoliopsida</taxon>
        <taxon>Liliopsida</taxon>
        <taxon>Poales</taxon>
        <taxon>Poaceae</taxon>
        <taxon>BOP clade</taxon>
        <taxon>Oryzoideae</taxon>
        <taxon>Oryzeae</taxon>
        <taxon>Oryzinae</taxon>
        <taxon>Oryza</taxon>
    </lineage>
</organism>
<dbReference type="Proteomes" id="UP000008022">
    <property type="component" value="Unassembled WGS sequence"/>
</dbReference>
<name>A0A0E0QX61_ORYRU</name>
<dbReference type="HOGENOM" id="CLU_2610049_0_0_1"/>
<evidence type="ECO:0000313" key="1">
    <source>
        <dbReference type="EnsemblPlants" id="ORUFI10G04990.1"/>
    </source>
</evidence>
<evidence type="ECO:0000313" key="2">
    <source>
        <dbReference type="Proteomes" id="UP000008022"/>
    </source>
</evidence>
<proteinExistence type="predicted"/>
<protein>
    <submittedName>
        <fullName evidence="1">Uncharacterized protein</fullName>
    </submittedName>
</protein>
<keyword evidence="2" id="KW-1185">Reference proteome</keyword>